<evidence type="ECO:0000256" key="3">
    <source>
        <dbReference type="ARBA" id="ARBA00022697"/>
    </source>
</evidence>
<sequence length="309" mass="34195">MPKIKVPATTANLGPGYDTLGLALSLYNDFEIEKREDEQLKIKIIDQNKNKEIKIAAEDNLIALAYKKYFNFIAEDLRGAEIVEKMHTPLARGLGSSSSAIIGGLAAAAVVSGKLISENDFIQLAVELEKHPDNVVPALVGGLTVNFYCNNNYDYYKIDVEQELDFILVVPDFELKTENLRQVLPAEIDYPSAINNLSRVGLLTAAFINRDYKLLKTAMEDQLHQPYRKKLIKGFDQVLEAAYSSGAYGAALSGAGPTILACARQNSAQIAENMKKVFESNSIRTDSFIVKACNQSLYQYLKEEISQNA</sequence>
<dbReference type="PANTHER" id="PTHR20861">
    <property type="entry name" value="HOMOSERINE/4-DIPHOSPHOCYTIDYL-2-C-METHYL-D-ERYTHRITOL KINASE"/>
    <property type="match status" value="1"/>
</dbReference>
<dbReference type="OrthoDB" id="9769912at2"/>
<evidence type="ECO:0000259" key="9">
    <source>
        <dbReference type="Pfam" id="PF00288"/>
    </source>
</evidence>
<keyword evidence="6 7" id="KW-0067">ATP-binding</keyword>
<evidence type="ECO:0000256" key="8">
    <source>
        <dbReference type="NCBIfam" id="TIGR00191"/>
    </source>
</evidence>
<dbReference type="Pfam" id="PF00288">
    <property type="entry name" value="GHMP_kinases_N"/>
    <property type="match status" value="1"/>
</dbReference>
<comment type="caution">
    <text evidence="11">The sequence shown here is derived from an EMBL/GenBank/DDBJ whole genome shotgun (WGS) entry which is preliminary data.</text>
</comment>
<dbReference type="UniPathway" id="UPA00050">
    <property type="reaction ID" value="UER00064"/>
</dbReference>
<feature type="binding site" evidence="7">
    <location>
        <begin position="89"/>
        <end position="99"/>
    </location>
    <ligand>
        <name>ATP</name>
        <dbReference type="ChEBI" id="CHEBI:30616"/>
    </ligand>
</feature>
<dbReference type="EMBL" id="QAXS01000004">
    <property type="protein sequence ID" value="PTW01672.1"/>
    <property type="molecule type" value="Genomic_DNA"/>
</dbReference>
<dbReference type="InterPro" id="IPR006204">
    <property type="entry name" value="GHMP_kinase_N_dom"/>
</dbReference>
<evidence type="ECO:0000313" key="11">
    <source>
        <dbReference type="EMBL" id="PTW01672.1"/>
    </source>
</evidence>
<organism evidence="11 13">
    <name type="scientific">Halanaerobium saccharolyticum</name>
    <dbReference type="NCBI Taxonomy" id="43595"/>
    <lineage>
        <taxon>Bacteria</taxon>
        <taxon>Bacillati</taxon>
        <taxon>Bacillota</taxon>
        <taxon>Clostridia</taxon>
        <taxon>Halanaerobiales</taxon>
        <taxon>Halanaerobiaceae</taxon>
        <taxon>Halanaerobium</taxon>
    </lineage>
</organism>
<dbReference type="InterPro" id="IPR036554">
    <property type="entry name" value="GHMP_kinase_C_sf"/>
</dbReference>
<dbReference type="Pfam" id="PF08544">
    <property type="entry name" value="GHMP_kinases_C"/>
    <property type="match status" value="1"/>
</dbReference>
<dbReference type="InterPro" id="IPR014721">
    <property type="entry name" value="Ribsml_uS5_D2-typ_fold_subgr"/>
</dbReference>
<evidence type="ECO:0000256" key="5">
    <source>
        <dbReference type="ARBA" id="ARBA00022777"/>
    </source>
</evidence>
<protein>
    <recommendedName>
        <fullName evidence="7 8">Homoserine kinase</fullName>
        <shortName evidence="7">HK</shortName>
        <shortName evidence="7">HSK</shortName>
        <ecNumber evidence="7 8">2.7.1.39</ecNumber>
    </recommendedName>
</protein>
<dbReference type="GO" id="GO:0004413">
    <property type="term" value="F:homoserine kinase activity"/>
    <property type="evidence" value="ECO:0007669"/>
    <property type="project" value="UniProtKB-UniRule"/>
</dbReference>
<dbReference type="SUPFAM" id="SSF54211">
    <property type="entry name" value="Ribosomal protein S5 domain 2-like"/>
    <property type="match status" value="1"/>
</dbReference>
<dbReference type="Gene3D" id="3.30.70.890">
    <property type="entry name" value="GHMP kinase, C-terminal domain"/>
    <property type="match status" value="1"/>
</dbReference>
<evidence type="ECO:0000259" key="10">
    <source>
        <dbReference type="Pfam" id="PF08544"/>
    </source>
</evidence>
<dbReference type="Proteomes" id="UP000295176">
    <property type="component" value="Unassembled WGS sequence"/>
</dbReference>
<dbReference type="PANTHER" id="PTHR20861:SF1">
    <property type="entry name" value="HOMOSERINE KINASE"/>
    <property type="match status" value="1"/>
</dbReference>
<dbReference type="GO" id="GO:0009088">
    <property type="term" value="P:threonine biosynthetic process"/>
    <property type="evidence" value="ECO:0007669"/>
    <property type="project" value="UniProtKB-UniRule"/>
</dbReference>
<dbReference type="InterPro" id="IPR020568">
    <property type="entry name" value="Ribosomal_Su5_D2-typ_SF"/>
</dbReference>
<comment type="similarity">
    <text evidence="7">Belongs to the GHMP kinase family. Homoserine kinase subfamily.</text>
</comment>
<comment type="catalytic activity">
    <reaction evidence="7">
        <text>L-homoserine + ATP = O-phospho-L-homoserine + ADP + H(+)</text>
        <dbReference type="Rhea" id="RHEA:13985"/>
        <dbReference type="ChEBI" id="CHEBI:15378"/>
        <dbReference type="ChEBI" id="CHEBI:30616"/>
        <dbReference type="ChEBI" id="CHEBI:57476"/>
        <dbReference type="ChEBI" id="CHEBI:57590"/>
        <dbReference type="ChEBI" id="CHEBI:456216"/>
        <dbReference type="EC" id="2.7.1.39"/>
    </reaction>
</comment>
<feature type="domain" description="GHMP kinase C-terminal" evidence="10">
    <location>
        <begin position="205"/>
        <end position="279"/>
    </location>
</feature>
<evidence type="ECO:0000313" key="12">
    <source>
        <dbReference type="EMBL" id="TDP94153.1"/>
    </source>
</evidence>
<comment type="pathway">
    <text evidence="7">Amino-acid biosynthesis; L-threonine biosynthesis; L-threonine from L-aspartate: step 4/5.</text>
</comment>
<accession>A0A2T5RPD1</accession>
<gene>
    <name evidence="7" type="primary">thrB</name>
    <name evidence="12" type="ORF">C7957_11138</name>
    <name evidence="11" type="ORF">C8C76_10419</name>
</gene>
<evidence type="ECO:0000313" key="14">
    <source>
        <dbReference type="Proteomes" id="UP000295176"/>
    </source>
</evidence>
<feature type="domain" description="GHMP kinase N-terminal" evidence="9">
    <location>
        <begin position="66"/>
        <end position="142"/>
    </location>
</feature>
<name>A0A2T5RPD1_9FIRM</name>
<keyword evidence="5 7" id="KW-0418">Kinase</keyword>
<dbReference type="PIRSF" id="PIRSF000676">
    <property type="entry name" value="Homoser_kin"/>
    <property type="match status" value="1"/>
</dbReference>
<dbReference type="Proteomes" id="UP000244089">
    <property type="component" value="Unassembled WGS sequence"/>
</dbReference>
<dbReference type="AlphaFoldDB" id="A0A2T5RPD1"/>
<reference evidence="11 13" key="1">
    <citation type="submission" date="2018-04" db="EMBL/GenBank/DDBJ databases">
        <title>Subsurface microbial communities from deep shales in Ohio and West Virginia, USA.</title>
        <authorList>
            <person name="Wrighton K."/>
        </authorList>
    </citation>
    <scope>NUCLEOTIDE SEQUENCE [LARGE SCALE GENOMIC DNA]</scope>
    <source>
        <strain evidence="12 14">MSL 7</strain>
        <strain evidence="11 13">WC1</strain>
    </source>
</reference>
<dbReference type="InterPro" id="IPR000870">
    <property type="entry name" value="Homoserine_kinase"/>
</dbReference>
<dbReference type="Gene3D" id="3.30.230.10">
    <property type="match status" value="1"/>
</dbReference>
<keyword evidence="1 7" id="KW-0028">Amino-acid biosynthesis</keyword>
<evidence type="ECO:0000256" key="1">
    <source>
        <dbReference type="ARBA" id="ARBA00022605"/>
    </source>
</evidence>
<dbReference type="EMBL" id="SNXX01000011">
    <property type="protein sequence ID" value="TDP94153.1"/>
    <property type="molecule type" value="Genomic_DNA"/>
</dbReference>
<dbReference type="InterPro" id="IPR013750">
    <property type="entry name" value="GHMP_kinase_C_dom"/>
</dbReference>
<dbReference type="NCBIfam" id="TIGR00191">
    <property type="entry name" value="thrB"/>
    <property type="match status" value="1"/>
</dbReference>
<evidence type="ECO:0000313" key="13">
    <source>
        <dbReference type="Proteomes" id="UP000244089"/>
    </source>
</evidence>
<keyword evidence="3 7" id="KW-0791">Threonine biosynthesis</keyword>
<keyword evidence="4 7" id="KW-0547">Nucleotide-binding</keyword>
<dbReference type="PRINTS" id="PR00958">
    <property type="entry name" value="HOMSERKINASE"/>
</dbReference>
<dbReference type="HAMAP" id="MF_00384">
    <property type="entry name" value="Homoser_kinase"/>
    <property type="match status" value="1"/>
</dbReference>
<proteinExistence type="inferred from homology"/>
<dbReference type="GO" id="GO:0005737">
    <property type="term" value="C:cytoplasm"/>
    <property type="evidence" value="ECO:0007669"/>
    <property type="project" value="UniProtKB-SubCell"/>
</dbReference>
<dbReference type="RefSeq" id="WP_108138338.1">
    <property type="nucleotide sequence ID" value="NZ_QAXS01000004.1"/>
</dbReference>
<keyword evidence="7" id="KW-0963">Cytoplasm</keyword>
<comment type="function">
    <text evidence="7">Catalyzes the ATP-dependent phosphorylation of L-homoserine to L-homoserine phosphate.</text>
</comment>
<evidence type="ECO:0000256" key="6">
    <source>
        <dbReference type="ARBA" id="ARBA00022840"/>
    </source>
</evidence>
<evidence type="ECO:0000256" key="4">
    <source>
        <dbReference type="ARBA" id="ARBA00022741"/>
    </source>
</evidence>
<keyword evidence="2 7" id="KW-0808">Transferase</keyword>
<dbReference type="SUPFAM" id="SSF55060">
    <property type="entry name" value="GHMP Kinase, C-terminal domain"/>
    <property type="match status" value="1"/>
</dbReference>
<dbReference type="EC" id="2.7.1.39" evidence="7 8"/>
<evidence type="ECO:0000256" key="2">
    <source>
        <dbReference type="ARBA" id="ARBA00022679"/>
    </source>
</evidence>
<evidence type="ECO:0000256" key="7">
    <source>
        <dbReference type="HAMAP-Rule" id="MF_00384"/>
    </source>
</evidence>
<dbReference type="NCBIfam" id="NF002288">
    <property type="entry name" value="PRK01212.1-4"/>
    <property type="match status" value="1"/>
</dbReference>
<comment type="subcellular location">
    <subcellularLocation>
        <location evidence="7">Cytoplasm</location>
    </subcellularLocation>
</comment>
<dbReference type="GO" id="GO:0005524">
    <property type="term" value="F:ATP binding"/>
    <property type="evidence" value="ECO:0007669"/>
    <property type="project" value="UniProtKB-UniRule"/>
</dbReference>